<evidence type="ECO:0000256" key="1">
    <source>
        <dbReference type="ARBA" id="ARBA00004305"/>
    </source>
</evidence>
<comment type="similarity">
    <text evidence="4">Belongs to the SDHAF2 family.</text>
</comment>
<comment type="function">
    <text evidence="4">Plays an essential role in the assembly of succinate dehydrogenase (SDH), an enzyme complex (also referred to as respiratory complex II) that is a component of both the tricarboxylic acid (TCA) cycle and the mitochondrial electron transport chain, and which couples the oxidation of succinate to fumarate with the reduction of ubiquinone (coenzyme Q) to ubiquinol. Required for flavinylation (covalent attachment of FAD) of the flavoprotein subunit of the SDH catalytic dimer.</text>
</comment>
<dbReference type="InterPro" id="IPR005631">
    <property type="entry name" value="SDH"/>
</dbReference>
<dbReference type="GO" id="GO:0005759">
    <property type="term" value="C:mitochondrial matrix"/>
    <property type="evidence" value="ECO:0007669"/>
    <property type="project" value="UniProtKB-SubCell"/>
</dbReference>
<dbReference type="EMBL" id="CAHIKZ030005192">
    <property type="protein sequence ID" value="CAE1320663.1"/>
    <property type="molecule type" value="Genomic_DNA"/>
</dbReference>
<protein>
    <recommendedName>
        <fullName evidence="4">Succinate dehydrogenase assembly factor 2, mitochondrial</fullName>
        <shortName evidence="4">SDH assembly factor 2</shortName>
        <shortName evidence="4">SDHAF2</shortName>
    </recommendedName>
</protein>
<keyword evidence="3 4" id="KW-0143">Chaperone</keyword>
<dbReference type="OrthoDB" id="284292at2759"/>
<keyword evidence="2 4" id="KW-0496">Mitochondrion</keyword>
<accession>A0A812EAL9</accession>
<dbReference type="PANTHER" id="PTHR12469:SF2">
    <property type="entry name" value="SUCCINATE DEHYDROGENASE ASSEMBLY FACTOR 2, MITOCHONDRIAL"/>
    <property type="match status" value="1"/>
</dbReference>
<dbReference type="InterPro" id="IPR036714">
    <property type="entry name" value="SDH_sf"/>
</dbReference>
<dbReference type="AlphaFoldDB" id="A0A812EAL9"/>
<comment type="subcellular location">
    <subcellularLocation>
        <location evidence="1 4">Mitochondrion matrix</location>
    </subcellularLocation>
</comment>
<gene>
    <name evidence="5" type="ORF">SPHA_70880</name>
</gene>
<evidence type="ECO:0000256" key="4">
    <source>
        <dbReference type="HAMAP-Rule" id="MF_03057"/>
    </source>
</evidence>
<name>A0A812EAL9_ACAPH</name>
<evidence type="ECO:0000313" key="5">
    <source>
        <dbReference type="EMBL" id="CAE1320663.1"/>
    </source>
</evidence>
<dbReference type="GO" id="GO:0006099">
    <property type="term" value="P:tricarboxylic acid cycle"/>
    <property type="evidence" value="ECO:0007669"/>
    <property type="project" value="TreeGrafter"/>
</dbReference>
<dbReference type="GO" id="GO:0034553">
    <property type="term" value="P:mitochondrial respiratory chain complex II assembly"/>
    <property type="evidence" value="ECO:0007669"/>
    <property type="project" value="TreeGrafter"/>
</dbReference>
<keyword evidence="6" id="KW-1185">Reference proteome</keyword>
<evidence type="ECO:0000256" key="2">
    <source>
        <dbReference type="ARBA" id="ARBA00023128"/>
    </source>
</evidence>
<organism evidence="5 6">
    <name type="scientific">Acanthosepion pharaonis</name>
    <name type="common">Pharaoh cuttlefish</name>
    <name type="synonym">Sepia pharaonis</name>
    <dbReference type="NCBI Taxonomy" id="158019"/>
    <lineage>
        <taxon>Eukaryota</taxon>
        <taxon>Metazoa</taxon>
        <taxon>Spiralia</taxon>
        <taxon>Lophotrochozoa</taxon>
        <taxon>Mollusca</taxon>
        <taxon>Cephalopoda</taxon>
        <taxon>Coleoidea</taxon>
        <taxon>Decapodiformes</taxon>
        <taxon>Sepiida</taxon>
        <taxon>Sepiina</taxon>
        <taxon>Sepiidae</taxon>
        <taxon>Acanthosepion</taxon>
    </lineage>
</organism>
<evidence type="ECO:0000256" key="3">
    <source>
        <dbReference type="ARBA" id="ARBA00023186"/>
    </source>
</evidence>
<dbReference type="PANTHER" id="PTHR12469">
    <property type="entry name" value="PROTEIN EMI5 HOMOLOG, MITOCHONDRIAL"/>
    <property type="match status" value="1"/>
</dbReference>
<dbReference type="Gene3D" id="1.10.150.250">
    <property type="entry name" value="Flavinator of succinate dehydrogenase"/>
    <property type="match status" value="1"/>
</dbReference>
<dbReference type="Pfam" id="PF03937">
    <property type="entry name" value="Sdh5"/>
    <property type="match status" value="1"/>
</dbReference>
<dbReference type="GO" id="GO:0006121">
    <property type="term" value="P:mitochondrial electron transport, succinate to ubiquinone"/>
    <property type="evidence" value="ECO:0007669"/>
    <property type="project" value="UniProtKB-UniRule"/>
</dbReference>
<proteinExistence type="inferred from homology"/>
<dbReference type="HAMAP" id="MF_03057">
    <property type="entry name" value="SDHAF2"/>
    <property type="match status" value="1"/>
</dbReference>
<sequence length="154" mass="17706">MAAKSVLCRFSSPKRAIFQQGPLSIARLSNSSGKGKSPSNDTLFTPLILPLKEYKNETTELTRARLLYQSRKRGMLENGLLLSSFAAKHLDEFNEKQLSLYDKLINEPTNDWDIYYWITGAQPTPEYLDNEVMKMLKEFVKNENRTSRLTQPDL</sequence>
<dbReference type="InterPro" id="IPR028882">
    <property type="entry name" value="SDHAF2"/>
</dbReference>
<comment type="subunit">
    <text evidence="4">Interacts with the flavoprotein subunit within the SDH catalytic dimer.</text>
</comment>
<reference evidence="5" key="1">
    <citation type="submission" date="2021-01" db="EMBL/GenBank/DDBJ databases">
        <authorList>
            <person name="Li R."/>
            <person name="Bekaert M."/>
        </authorList>
    </citation>
    <scope>NUCLEOTIDE SEQUENCE</scope>
    <source>
        <strain evidence="5">Farmed</strain>
    </source>
</reference>
<comment type="caution">
    <text evidence="5">The sequence shown here is derived from an EMBL/GenBank/DDBJ whole genome shotgun (WGS) entry which is preliminary data.</text>
</comment>
<dbReference type="FunFam" id="1.10.150.250:FF:000002">
    <property type="entry name" value="Succinate dehydrogenase assembly factor 2, mitochondrial"/>
    <property type="match status" value="1"/>
</dbReference>
<dbReference type="SUPFAM" id="SSF109910">
    <property type="entry name" value="YgfY-like"/>
    <property type="match status" value="1"/>
</dbReference>
<dbReference type="Proteomes" id="UP000597762">
    <property type="component" value="Unassembled WGS sequence"/>
</dbReference>
<evidence type="ECO:0000313" key="6">
    <source>
        <dbReference type="Proteomes" id="UP000597762"/>
    </source>
</evidence>